<dbReference type="OrthoDB" id="4330301at2759"/>
<gene>
    <name evidence="1" type="ORF">BDV23DRAFT_153663</name>
</gene>
<accession>A0A5N7CBT3</accession>
<evidence type="ECO:0000313" key="1">
    <source>
        <dbReference type="EMBL" id="KAE8391228.1"/>
    </source>
</evidence>
<name>A0A5N7CBT3_PETAA</name>
<sequence length="223" mass="24846">MSNMKHYKEEDLEPISNLTWHQVETFLKAAYDPRFCSSTAEADDNIEKGVTGDALAAYESFPHLIWAMVKKGDISVTDSFPRANPPVQPGRDVHGNLDYALGEYAKDRSPNAWKMVEAVFSRNGFTDAVKAKVAKAVYDALFKFIDIIAPMLQESALVIVKADPRMSFYDPELYGGFGKRGKGRLESSAFSRQVWTGHFKGDGDLNTKTKRAIHAIIFMASKA</sequence>
<dbReference type="EMBL" id="ML735247">
    <property type="protein sequence ID" value="KAE8391228.1"/>
    <property type="molecule type" value="Genomic_DNA"/>
</dbReference>
<organism evidence="1">
    <name type="scientific">Petromyces alliaceus</name>
    <name type="common">Aspergillus alliaceus</name>
    <dbReference type="NCBI Taxonomy" id="209559"/>
    <lineage>
        <taxon>Eukaryota</taxon>
        <taxon>Fungi</taxon>
        <taxon>Dikarya</taxon>
        <taxon>Ascomycota</taxon>
        <taxon>Pezizomycotina</taxon>
        <taxon>Eurotiomycetes</taxon>
        <taxon>Eurotiomycetidae</taxon>
        <taxon>Eurotiales</taxon>
        <taxon>Aspergillaceae</taxon>
        <taxon>Aspergillus</taxon>
        <taxon>Aspergillus subgen. Circumdati</taxon>
    </lineage>
</organism>
<dbReference type="AlphaFoldDB" id="A0A5N7CBT3"/>
<proteinExistence type="predicted"/>
<protein>
    <submittedName>
        <fullName evidence="1">Uncharacterized protein</fullName>
    </submittedName>
</protein>
<reference evidence="1" key="1">
    <citation type="submission" date="2019-04" db="EMBL/GenBank/DDBJ databases">
        <title>Friends and foes A comparative genomics studyof 23 Aspergillus species from section Flavi.</title>
        <authorList>
            <consortium name="DOE Joint Genome Institute"/>
            <person name="Kjaerbolling I."/>
            <person name="Vesth T."/>
            <person name="Frisvad J.C."/>
            <person name="Nybo J.L."/>
            <person name="Theobald S."/>
            <person name="Kildgaard S."/>
            <person name="Isbrandt T."/>
            <person name="Kuo A."/>
            <person name="Sato A."/>
            <person name="Lyhne E.K."/>
            <person name="Kogle M.E."/>
            <person name="Wiebenga A."/>
            <person name="Kun R.S."/>
            <person name="Lubbers R.J."/>
            <person name="Makela M.R."/>
            <person name="Barry K."/>
            <person name="Chovatia M."/>
            <person name="Clum A."/>
            <person name="Daum C."/>
            <person name="Haridas S."/>
            <person name="He G."/>
            <person name="LaButti K."/>
            <person name="Lipzen A."/>
            <person name="Mondo S."/>
            <person name="Riley R."/>
            <person name="Salamov A."/>
            <person name="Simmons B.A."/>
            <person name="Magnuson J.K."/>
            <person name="Henrissat B."/>
            <person name="Mortensen U.H."/>
            <person name="Larsen T.O."/>
            <person name="Devries R.P."/>
            <person name="Grigoriev I.V."/>
            <person name="Machida M."/>
            <person name="Baker S.E."/>
            <person name="Andersen M.R."/>
        </authorList>
    </citation>
    <scope>NUCLEOTIDE SEQUENCE [LARGE SCALE GENOMIC DNA]</scope>
    <source>
        <strain evidence="1">IBT 14317</strain>
    </source>
</reference>
<dbReference type="Proteomes" id="UP000326877">
    <property type="component" value="Unassembled WGS sequence"/>
</dbReference>